<dbReference type="RefSeq" id="WP_342160786.1">
    <property type="nucleotide sequence ID" value="NZ_JBCDNA010000003.1"/>
</dbReference>
<evidence type="ECO:0000256" key="9">
    <source>
        <dbReference type="ARBA" id="ARBA00022801"/>
    </source>
</evidence>
<name>A0ABU9L2E4_9FLAO</name>
<dbReference type="Proteomes" id="UP001474120">
    <property type="component" value="Unassembled WGS sequence"/>
</dbReference>
<keyword evidence="7" id="KW-0479">Metal-binding</keyword>
<dbReference type="Pfam" id="PF00075">
    <property type="entry name" value="RNase_H"/>
    <property type="match status" value="1"/>
</dbReference>
<evidence type="ECO:0000256" key="2">
    <source>
        <dbReference type="ARBA" id="ARBA00001946"/>
    </source>
</evidence>
<dbReference type="InterPro" id="IPR050092">
    <property type="entry name" value="RNase_H"/>
</dbReference>
<dbReference type="InterPro" id="IPR022892">
    <property type="entry name" value="RNaseHI"/>
</dbReference>
<proteinExistence type="inferred from homology"/>
<keyword evidence="13" id="KW-1185">Reference proteome</keyword>
<dbReference type="InterPro" id="IPR036397">
    <property type="entry name" value="RNaseH_sf"/>
</dbReference>
<evidence type="ECO:0000256" key="1">
    <source>
        <dbReference type="ARBA" id="ARBA00000077"/>
    </source>
</evidence>
<dbReference type="EMBL" id="JBCDNA010000003">
    <property type="protein sequence ID" value="MEL4456621.1"/>
    <property type="molecule type" value="Genomic_DNA"/>
</dbReference>
<sequence>MRVNVYTDGACSGNPGKGGYGIIMEWVGKPYKKEFSEGYRLTTNNRMELLAVIVALEQLKKEGIEVMVYSDSKYVVDSVEKGWVFNWVKKGFKDKKNADLWRRFLVVYKKHKVKFHWIRGHNEHPQNERCDQLAVNAVKKETLQVDEGFELSQNNTTGKLSLES</sequence>
<evidence type="ECO:0000256" key="4">
    <source>
        <dbReference type="ARBA" id="ARBA00011245"/>
    </source>
</evidence>
<dbReference type="InterPro" id="IPR002156">
    <property type="entry name" value="RNaseH_domain"/>
</dbReference>
<dbReference type="PROSITE" id="PS50879">
    <property type="entry name" value="RNASE_H_1"/>
    <property type="match status" value="1"/>
</dbReference>
<evidence type="ECO:0000313" key="12">
    <source>
        <dbReference type="EMBL" id="MEL4456621.1"/>
    </source>
</evidence>
<protein>
    <recommendedName>
        <fullName evidence="5">ribonuclease H</fullName>
        <ecNumber evidence="5">3.1.26.4</ecNumber>
    </recommendedName>
</protein>
<comment type="subunit">
    <text evidence="4">Monomer.</text>
</comment>
<keyword evidence="8" id="KW-0255">Endonuclease</keyword>
<dbReference type="Gene3D" id="3.30.420.10">
    <property type="entry name" value="Ribonuclease H-like superfamily/Ribonuclease H"/>
    <property type="match status" value="1"/>
</dbReference>
<dbReference type="EC" id="3.1.26.4" evidence="5"/>
<organism evidence="12 13">
    <name type="scientific">Lutimonas vermicola</name>
    <dbReference type="NCBI Taxonomy" id="414288"/>
    <lineage>
        <taxon>Bacteria</taxon>
        <taxon>Pseudomonadati</taxon>
        <taxon>Bacteroidota</taxon>
        <taxon>Flavobacteriia</taxon>
        <taxon>Flavobacteriales</taxon>
        <taxon>Flavobacteriaceae</taxon>
        <taxon>Lutimonas</taxon>
    </lineage>
</organism>
<evidence type="ECO:0000256" key="5">
    <source>
        <dbReference type="ARBA" id="ARBA00012180"/>
    </source>
</evidence>
<reference evidence="12 13" key="1">
    <citation type="submission" date="2024-04" db="EMBL/GenBank/DDBJ databases">
        <title>whole genome sequencing of Lutimonas vermicola strain IMCC1616.</title>
        <authorList>
            <person name="Bae S.S."/>
        </authorList>
    </citation>
    <scope>NUCLEOTIDE SEQUENCE [LARGE SCALE GENOMIC DNA]</scope>
    <source>
        <strain evidence="12 13">IMCC1616</strain>
    </source>
</reference>
<evidence type="ECO:0000256" key="3">
    <source>
        <dbReference type="ARBA" id="ARBA00005300"/>
    </source>
</evidence>
<accession>A0ABU9L2E4</accession>
<comment type="caution">
    <text evidence="12">The sequence shown here is derived from an EMBL/GenBank/DDBJ whole genome shotgun (WGS) entry which is preliminary data.</text>
</comment>
<dbReference type="CDD" id="cd09278">
    <property type="entry name" value="RNase_HI_prokaryote_like"/>
    <property type="match status" value="1"/>
</dbReference>
<comment type="similarity">
    <text evidence="3">Belongs to the RNase H family.</text>
</comment>
<keyword evidence="9 12" id="KW-0378">Hydrolase</keyword>
<dbReference type="NCBIfam" id="NF001236">
    <property type="entry name" value="PRK00203.1"/>
    <property type="match status" value="1"/>
</dbReference>
<evidence type="ECO:0000256" key="10">
    <source>
        <dbReference type="ARBA" id="ARBA00022842"/>
    </source>
</evidence>
<dbReference type="PANTHER" id="PTHR10642">
    <property type="entry name" value="RIBONUCLEASE H1"/>
    <property type="match status" value="1"/>
</dbReference>
<dbReference type="InterPro" id="IPR012337">
    <property type="entry name" value="RNaseH-like_sf"/>
</dbReference>
<feature type="domain" description="RNase H type-1" evidence="11">
    <location>
        <begin position="1"/>
        <end position="139"/>
    </location>
</feature>
<evidence type="ECO:0000256" key="7">
    <source>
        <dbReference type="ARBA" id="ARBA00022723"/>
    </source>
</evidence>
<evidence type="ECO:0000259" key="11">
    <source>
        <dbReference type="PROSITE" id="PS50879"/>
    </source>
</evidence>
<gene>
    <name evidence="12" type="primary">rnhA</name>
    <name evidence="12" type="ORF">AABB81_11995</name>
</gene>
<keyword evidence="6" id="KW-0540">Nuclease</keyword>
<comment type="cofactor">
    <cofactor evidence="2">
        <name>Mg(2+)</name>
        <dbReference type="ChEBI" id="CHEBI:18420"/>
    </cofactor>
</comment>
<dbReference type="SUPFAM" id="SSF53098">
    <property type="entry name" value="Ribonuclease H-like"/>
    <property type="match status" value="1"/>
</dbReference>
<evidence type="ECO:0000313" key="13">
    <source>
        <dbReference type="Proteomes" id="UP001474120"/>
    </source>
</evidence>
<evidence type="ECO:0000256" key="6">
    <source>
        <dbReference type="ARBA" id="ARBA00022722"/>
    </source>
</evidence>
<dbReference type="PANTHER" id="PTHR10642:SF26">
    <property type="entry name" value="RIBONUCLEASE H1"/>
    <property type="match status" value="1"/>
</dbReference>
<dbReference type="GO" id="GO:0004523">
    <property type="term" value="F:RNA-DNA hybrid ribonuclease activity"/>
    <property type="evidence" value="ECO:0007669"/>
    <property type="project" value="UniProtKB-EC"/>
</dbReference>
<evidence type="ECO:0000256" key="8">
    <source>
        <dbReference type="ARBA" id="ARBA00022759"/>
    </source>
</evidence>
<keyword evidence="10" id="KW-0460">Magnesium</keyword>
<comment type="catalytic activity">
    <reaction evidence="1">
        <text>Endonucleolytic cleavage to 5'-phosphomonoester.</text>
        <dbReference type="EC" id="3.1.26.4"/>
    </reaction>
</comment>